<keyword evidence="5" id="KW-1185">Reference proteome</keyword>
<dbReference type="EMBL" id="CAJNOR010005862">
    <property type="protein sequence ID" value="CAF1578198.1"/>
    <property type="molecule type" value="Genomic_DNA"/>
</dbReference>
<dbReference type="PANTHER" id="PTHR44303">
    <property type="entry name" value="DNAJ HOMOLOG SUBFAMILY C MEMBER 16"/>
    <property type="match status" value="1"/>
</dbReference>
<dbReference type="PANTHER" id="PTHR44303:SF2">
    <property type="entry name" value="DNAJ HOMOLOG SUBFAMILY C MEMBER 16"/>
    <property type="match status" value="1"/>
</dbReference>
<dbReference type="AlphaFoldDB" id="A0A815Z5W6"/>
<feature type="transmembrane region" description="Helical" evidence="2">
    <location>
        <begin position="733"/>
        <end position="756"/>
    </location>
</feature>
<evidence type="ECO:0000259" key="3">
    <source>
        <dbReference type="PROSITE" id="PS50076"/>
    </source>
</evidence>
<keyword evidence="2" id="KW-1133">Transmembrane helix</keyword>
<keyword evidence="2" id="KW-0812">Transmembrane</keyword>
<reference evidence="4" key="1">
    <citation type="submission" date="2021-02" db="EMBL/GenBank/DDBJ databases">
        <authorList>
            <person name="Nowell W R."/>
        </authorList>
    </citation>
    <scope>NUCLEOTIDE SEQUENCE</scope>
</reference>
<dbReference type="InterPro" id="IPR036869">
    <property type="entry name" value="J_dom_sf"/>
</dbReference>
<dbReference type="PROSITE" id="PS00636">
    <property type="entry name" value="DNAJ_1"/>
    <property type="match status" value="1"/>
</dbReference>
<proteinExistence type="predicted"/>
<name>A0A815Z5W6_ADIRI</name>
<evidence type="ECO:0000313" key="5">
    <source>
        <dbReference type="Proteomes" id="UP000663828"/>
    </source>
</evidence>
<dbReference type="Pfam" id="PF00226">
    <property type="entry name" value="DnaJ"/>
    <property type="match status" value="1"/>
</dbReference>
<gene>
    <name evidence="4" type="ORF">XAT740_LOCUS45204</name>
</gene>
<evidence type="ECO:0000256" key="1">
    <source>
        <dbReference type="SAM" id="MobiDB-lite"/>
    </source>
</evidence>
<dbReference type="Proteomes" id="UP000663828">
    <property type="component" value="Unassembled WGS sequence"/>
</dbReference>
<sequence>MNTDTQHQNIPRKVAAAAAADDDDEQSEGELSSDNDNDEMLSQSVNQIPQTGQSWTNMLTERNLSSIMSNAFADNSQIIHIDDPIAQQSANPLTYVFPPGTNVEEYFERKQKQTETKPKRKPTRRDLKNLSHLLNKERNEELLRAILDIIGCRRAFQYAHEAVRLHKTNDPSIIKSDNGQTRTLGGTYFKMFLNDNDNQLITPSERDEIKKRNQICSYLMCITKYLIVYFIFSFCNLSIQEGNFNPYETLGVSRTASDKEIRQVYKKLAKHWHPDKNSEPNAHDQFTKINAAYEILSDPKKRQDYDQFGTTSEGNHQRGFNPHDFHDPFDMFRAHFFHETSSNARKIIHAYELLTDILPNSYTKPYVIFGSTNFCFHCRRPAEVFRSMEPQFNDVGIGTAEFNIHEQRLSNELGVMNVPSLCVISQGRVYHFEDQDYSEQNIKQFVRNAIPMHRFVRNLQTYDDITKMLMSYNQSNRVNAILITKQKIPSLKFVLPCLQYQTRIECATFNFAVIKSNLLPSYLISISRTSDTILLFKEDTTRPEVVIKDSDFSFDNIKKTLESNQLLHLPSITSANVFNLVCPIGSARPCFLILGNRNLFQQHYSAFQQLSKRLSGEQKCQLAYLDHSLNTQVFASYARERNLRILAIRRWSAESIEIQDTNIDINEKPVDIGDISTKLETFFSHRWSNSKKHSVPNFIDLDQRNENLFIKLYDSFGKRWNYWVERNGLFRYLLSYLFTYQFWIVTILVLIYIYYIKDEPEIDQKKSHKIKQIQVHEFNETFLQRYRNPGAANSIILLLIADTPADECVKHFKEQTRLIKDSRMVYSILYRQRSSQWLNELAQNILDKHSSQFLPSTVLALYIRRKFFVSYGQLNDDCNNSNESCEHPSSKLTFSDWIDLLLNGTFRQLINVTDWPTKFS</sequence>
<evidence type="ECO:0000313" key="4">
    <source>
        <dbReference type="EMBL" id="CAF1578198.1"/>
    </source>
</evidence>
<feature type="region of interest" description="Disordered" evidence="1">
    <location>
        <begin position="1"/>
        <end position="39"/>
    </location>
</feature>
<evidence type="ECO:0000256" key="2">
    <source>
        <dbReference type="SAM" id="Phobius"/>
    </source>
</evidence>
<dbReference type="SMART" id="SM00271">
    <property type="entry name" value="DnaJ"/>
    <property type="match status" value="1"/>
</dbReference>
<dbReference type="Gene3D" id="3.40.30.10">
    <property type="entry name" value="Glutaredoxin"/>
    <property type="match status" value="1"/>
</dbReference>
<comment type="caution">
    <text evidence="4">The sequence shown here is derived from an EMBL/GenBank/DDBJ whole genome shotgun (WGS) entry which is preliminary data.</text>
</comment>
<dbReference type="CDD" id="cd06257">
    <property type="entry name" value="DnaJ"/>
    <property type="match status" value="1"/>
</dbReference>
<feature type="domain" description="J" evidence="3">
    <location>
        <begin position="245"/>
        <end position="309"/>
    </location>
</feature>
<feature type="compositionally biased region" description="Acidic residues" evidence="1">
    <location>
        <begin position="20"/>
        <end position="39"/>
    </location>
</feature>
<dbReference type="PRINTS" id="PR00625">
    <property type="entry name" value="JDOMAIN"/>
</dbReference>
<feature type="transmembrane region" description="Helical" evidence="2">
    <location>
        <begin position="215"/>
        <end position="234"/>
    </location>
</feature>
<dbReference type="InterPro" id="IPR001623">
    <property type="entry name" value="DnaJ_domain"/>
</dbReference>
<dbReference type="SUPFAM" id="SSF46565">
    <property type="entry name" value="Chaperone J-domain"/>
    <property type="match status" value="1"/>
</dbReference>
<organism evidence="4 5">
    <name type="scientific">Adineta ricciae</name>
    <name type="common">Rotifer</name>
    <dbReference type="NCBI Taxonomy" id="249248"/>
    <lineage>
        <taxon>Eukaryota</taxon>
        <taxon>Metazoa</taxon>
        <taxon>Spiralia</taxon>
        <taxon>Gnathifera</taxon>
        <taxon>Rotifera</taxon>
        <taxon>Eurotatoria</taxon>
        <taxon>Bdelloidea</taxon>
        <taxon>Adinetida</taxon>
        <taxon>Adinetidae</taxon>
        <taxon>Adineta</taxon>
    </lineage>
</organism>
<dbReference type="Gene3D" id="1.10.287.110">
    <property type="entry name" value="DnaJ domain"/>
    <property type="match status" value="1"/>
</dbReference>
<dbReference type="SUPFAM" id="SSF52833">
    <property type="entry name" value="Thioredoxin-like"/>
    <property type="match status" value="1"/>
</dbReference>
<dbReference type="InterPro" id="IPR018253">
    <property type="entry name" value="DnaJ_domain_CS"/>
</dbReference>
<protein>
    <recommendedName>
        <fullName evidence="3">J domain-containing protein</fullName>
    </recommendedName>
</protein>
<keyword evidence="2" id="KW-0472">Membrane</keyword>
<dbReference type="InterPro" id="IPR052448">
    <property type="entry name" value="DnaJ_C16_autophagy_reg"/>
</dbReference>
<dbReference type="InterPro" id="IPR036249">
    <property type="entry name" value="Thioredoxin-like_sf"/>
</dbReference>
<dbReference type="PROSITE" id="PS50076">
    <property type="entry name" value="DNAJ_2"/>
    <property type="match status" value="1"/>
</dbReference>
<accession>A0A815Z5W6</accession>